<sequence length="125" mass="13453">MKLINAEKAPKAVGPYSHAVVVNNTLYISGQLPLDPETMQFVSDDVAEQTVQSLANLRSILEECGATEKDVAKVTVFLANMDDFGVVNGIYTEFFGDHKPARSCVQVAKLPMGAKVEIEAIALIG</sequence>
<dbReference type="Gene3D" id="3.30.1330.40">
    <property type="entry name" value="RutC-like"/>
    <property type="match status" value="1"/>
</dbReference>
<evidence type="ECO:0000256" key="1">
    <source>
        <dbReference type="ARBA" id="ARBA00010552"/>
    </source>
</evidence>
<dbReference type="FunFam" id="3.30.1330.40:FF:000001">
    <property type="entry name" value="L-PSP family endoribonuclease"/>
    <property type="match status" value="1"/>
</dbReference>
<keyword evidence="2" id="KW-0378">Hydrolase</keyword>
<reference evidence="2 3" key="1">
    <citation type="submission" date="2017-03" db="EMBL/GenBank/DDBJ databases">
        <authorList>
            <person name="Afonso C.L."/>
            <person name="Miller P.J."/>
            <person name="Scott M.A."/>
            <person name="Spackman E."/>
            <person name="Goraichik I."/>
            <person name="Dimitrov K.M."/>
            <person name="Suarez D.L."/>
            <person name="Swayne D.E."/>
        </authorList>
    </citation>
    <scope>NUCLEOTIDE SEQUENCE [LARGE SCALE GENOMIC DNA]</scope>
    <source>
        <strain evidence="2">SB41UT1</strain>
    </source>
</reference>
<proteinExistence type="inferred from homology"/>
<dbReference type="EMBL" id="FWPT01000002">
    <property type="protein sequence ID" value="SMA37557.1"/>
    <property type="molecule type" value="Genomic_DNA"/>
</dbReference>
<dbReference type="NCBIfam" id="TIGR00004">
    <property type="entry name" value="Rid family detoxifying hydrolase"/>
    <property type="match status" value="1"/>
</dbReference>
<dbReference type="InterPro" id="IPR006175">
    <property type="entry name" value="YjgF/YER057c/UK114"/>
</dbReference>
<evidence type="ECO:0000313" key="3">
    <source>
        <dbReference type="Proteomes" id="UP000196573"/>
    </source>
</evidence>
<name>A0A1X7AG14_9GAMM</name>
<dbReference type="EC" id="3.5.4.-" evidence="2"/>
<dbReference type="Proteomes" id="UP000196573">
    <property type="component" value="Unassembled WGS sequence"/>
</dbReference>
<dbReference type="RefSeq" id="WP_087107077.1">
    <property type="nucleotide sequence ID" value="NZ_CBCSCN010000014.1"/>
</dbReference>
<dbReference type="InterPro" id="IPR006056">
    <property type="entry name" value="RidA"/>
</dbReference>
<dbReference type="PANTHER" id="PTHR11803:SF39">
    <property type="entry name" value="2-IMINOBUTANOATE_2-IMINOPROPANOATE DEAMINASE"/>
    <property type="match status" value="1"/>
</dbReference>
<dbReference type="PROSITE" id="PS01094">
    <property type="entry name" value="UPF0076"/>
    <property type="match status" value="1"/>
</dbReference>
<dbReference type="OrthoDB" id="9803101at2"/>
<dbReference type="GO" id="GO:0005829">
    <property type="term" value="C:cytosol"/>
    <property type="evidence" value="ECO:0007669"/>
    <property type="project" value="TreeGrafter"/>
</dbReference>
<dbReference type="GO" id="GO:0019239">
    <property type="term" value="F:deaminase activity"/>
    <property type="evidence" value="ECO:0007669"/>
    <property type="project" value="TreeGrafter"/>
</dbReference>
<dbReference type="CDD" id="cd00448">
    <property type="entry name" value="YjgF_YER057c_UK114_family"/>
    <property type="match status" value="1"/>
</dbReference>
<dbReference type="InterPro" id="IPR035959">
    <property type="entry name" value="RutC-like_sf"/>
</dbReference>
<dbReference type="SUPFAM" id="SSF55298">
    <property type="entry name" value="YjgF-like"/>
    <property type="match status" value="1"/>
</dbReference>
<evidence type="ECO:0000313" key="2">
    <source>
        <dbReference type="EMBL" id="SMA37557.1"/>
    </source>
</evidence>
<dbReference type="InterPro" id="IPR019897">
    <property type="entry name" value="RidA_CS"/>
</dbReference>
<dbReference type="AlphaFoldDB" id="A0A1X7AG14"/>
<gene>
    <name evidence="2" type="primary">yabJ_2</name>
    <name evidence="2" type="ORF">EHSB41UT_00757</name>
</gene>
<dbReference type="PANTHER" id="PTHR11803">
    <property type="entry name" value="2-IMINOBUTANOATE/2-IMINOPROPANOATE DEAMINASE RIDA"/>
    <property type="match status" value="1"/>
</dbReference>
<protein>
    <submittedName>
        <fullName evidence="2">Enamine/imine deaminase</fullName>
        <ecNumber evidence="2">3.5.4.-</ecNumber>
    </submittedName>
</protein>
<accession>A0A1X7AG14</accession>
<keyword evidence="3" id="KW-1185">Reference proteome</keyword>
<organism evidence="2 3">
    <name type="scientific">Parendozoicomonas haliclonae</name>
    <dbReference type="NCBI Taxonomy" id="1960125"/>
    <lineage>
        <taxon>Bacteria</taxon>
        <taxon>Pseudomonadati</taxon>
        <taxon>Pseudomonadota</taxon>
        <taxon>Gammaproteobacteria</taxon>
        <taxon>Oceanospirillales</taxon>
        <taxon>Endozoicomonadaceae</taxon>
        <taxon>Parendozoicomonas</taxon>
    </lineage>
</organism>
<comment type="similarity">
    <text evidence="1">Belongs to the RutC family.</text>
</comment>
<dbReference type="Pfam" id="PF01042">
    <property type="entry name" value="Ribonuc_L-PSP"/>
    <property type="match status" value="1"/>
</dbReference>